<dbReference type="EMBL" id="JAINUF010000004">
    <property type="protein sequence ID" value="KAJ8365540.1"/>
    <property type="molecule type" value="Genomic_DNA"/>
</dbReference>
<sequence length="97" mass="10784">MPRQAGGLWTSGPCALEHLSSRVSDTRRESTRRPLETALFVRILSFECGGRVSALQPSWAQVFGGRASDPQAVKQRRGETCKTGLRTDRPQRMWSPA</sequence>
<name>A0A9Q1J4M9_SYNKA</name>
<dbReference type="Proteomes" id="UP001152622">
    <property type="component" value="Chromosome 4"/>
</dbReference>
<feature type="region of interest" description="Disordered" evidence="1">
    <location>
        <begin position="70"/>
        <end position="97"/>
    </location>
</feature>
<evidence type="ECO:0000313" key="3">
    <source>
        <dbReference type="Proteomes" id="UP001152622"/>
    </source>
</evidence>
<evidence type="ECO:0000256" key="1">
    <source>
        <dbReference type="SAM" id="MobiDB-lite"/>
    </source>
</evidence>
<gene>
    <name evidence="2" type="ORF">SKAU_G00143710</name>
</gene>
<comment type="caution">
    <text evidence="2">The sequence shown here is derived from an EMBL/GenBank/DDBJ whole genome shotgun (WGS) entry which is preliminary data.</text>
</comment>
<organism evidence="2 3">
    <name type="scientific">Synaphobranchus kaupii</name>
    <name type="common">Kaup's arrowtooth eel</name>
    <dbReference type="NCBI Taxonomy" id="118154"/>
    <lineage>
        <taxon>Eukaryota</taxon>
        <taxon>Metazoa</taxon>
        <taxon>Chordata</taxon>
        <taxon>Craniata</taxon>
        <taxon>Vertebrata</taxon>
        <taxon>Euteleostomi</taxon>
        <taxon>Actinopterygii</taxon>
        <taxon>Neopterygii</taxon>
        <taxon>Teleostei</taxon>
        <taxon>Anguilliformes</taxon>
        <taxon>Synaphobranchidae</taxon>
        <taxon>Synaphobranchus</taxon>
    </lineage>
</organism>
<evidence type="ECO:0000313" key="2">
    <source>
        <dbReference type="EMBL" id="KAJ8365540.1"/>
    </source>
</evidence>
<proteinExistence type="predicted"/>
<accession>A0A9Q1J4M9</accession>
<keyword evidence="3" id="KW-1185">Reference proteome</keyword>
<protein>
    <submittedName>
        <fullName evidence="2">Uncharacterized protein</fullName>
    </submittedName>
</protein>
<reference evidence="2" key="1">
    <citation type="journal article" date="2023" name="Science">
        <title>Genome structures resolve the early diversification of teleost fishes.</title>
        <authorList>
            <person name="Parey E."/>
            <person name="Louis A."/>
            <person name="Montfort J."/>
            <person name="Bouchez O."/>
            <person name="Roques C."/>
            <person name="Iampietro C."/>
            <person name="Lluch J."/>
            <person name="Castinel A."/>
            <person name="Donnadieu C."/>
            <person name="Desvignes T."/>
            <person name="Floi Bucao C."/>
            <person name="Jouanno E."/>
            <person name="Wen M."/>
            <person name="Mejri S."/>
            <person name="Dirks R."/>
            <person name="Jansen H."/>
            <person name="Henkel C."/>
            <person name="Chen W.J."/>
            <person name="Zahm M."/>
            <person name="Cabau C."/>
            <person name="Klopp C."/>
            <person name="Thompson A.W."/>
            <person name="Robinson-Rechavi M."/>
            <person name="Braasch I."/>
            <person name="Lecointre G."/>
            <person name="Bobe J."/>
            <person name="Postlethwait J.H."/>
            <person name="Berthelot C."/>
            <person name="Roest Crollius H."/>
            <person name="Guiguen Y."/>
        </authorList>
    </citation>
    <scope>NUCLEOTIDE SEQUENCE</scope>
    <source>
        <strain evidence="2">WJC10195</strain>
    </source>
</reference>
<dbReference type="AlphaFoldDB" id="A0A9Q1J4M9"/>
<feature type="compositionally biased region" description="Basic and acidic residues" evidence="1">
    <location>
        <begin position="76"/>
        <end position="91"/>
    </location>
</feature>